<accession>A0A917CSH4</accession>
<dbReference type="EMBL" id="BMGR01000003">
    <property type="protein sequence ID" value="GGF95450.1"/>
    <property type="molecule type" value="Genomic_DNA"/>
</dbReference>
<name>A0A917CSH4_9BACL</name>
<dbReference type="Proteomes" id="UP000644756">
    <property type="component" value="Unassembled WGS sequence"/>
</dbReference>
<reference evidence="1" key="2">
    <citation type="submission" date="2020-09" db="EMBL/GenBank/DDBJ databases">
        <authorList>
            <person name="Sun Q."/>
            <person name="Zhou Y."/>
        </authorList>
    </citation>
    <scope>NUCLEOTIDE SEQUENCE</scope>
    <source>
        <strain evidence="1">CGMCC 1.12987</strain>
    </source>
</reference>
<gene>
    <name evidence="1" type="ORF">GCM10010916_10980</name>
</gene>
<protein>
    <submittedName>
        <fullName evidence="1">Uncharacterized protein</fullName>
    </submittedName>
</protein>
<dbReference type="AlphaFoldDB" id="A0A917CSH4"/>
<comment type="caution">
    <text evidence="1">The sequence shown here is derived from an EMBL/GenBank/DDBJ whole genome shotgun (WGS) entry which is preliminary data.</text>
</comment>
<organism evidence="1 2">
    <name type="scientific">Paenibacillus abyssi</name>
    <dbReference type="NCBI Taxonomy" id="1340531"/>
    <lineage>
        <taxon>Bacteria</taxon>
        <taxon>Bacillati</taxon>
        <taxon>Bacillota</taxon>
        <taxon>Bacilli</taxon>
        <taxon>Bacillales</taxon>
        <taxon>Paenibacillaceae</taxon>
        <taxon>Paenibacillus</taxon>
    </lineage>
</organism>
<proteinExistence type="predicted"/>
<evidence type="ECO:0000313" key="2">
    <source>
        <dbReference type="Proteomes" id="UP000644756"/>
    </source>
</evidence>
<sequence length="117" mass="13672">MTEQEQYVPRLLIKQVIGRLLFDTSKGSNPFELAEADGGWRVVIEQVGQPLVDELQELIDDLNLFYFEELKSDPSKVRKWWLYDKQRPRLQYDAAAQRLEVIVDTRVAYSNDKVIAN</sequence>
<evidence type="ECO:0000313" key="1">
    <source>
        <dbReference type="EMBL" id="GGF95450.1"/>
    </source>
</evidence>
<keyword evidence="2" id="KW-1185">Reference proteome</keyword>
<dbReference type="RefSeq" id="WP_188529768.1">
    <property type="nucleotide sequence ID" value="NZ_BMGR01000003.1"/>
</dbReference>
<reference evidence="1" key="1">
    <citation type="journal article" date="2014" name="Int. J. Syst. Evol. Microbiol.">
        <title>Complete genome sequence of Corynebacterium casei LMG S-19264T (=DSM 44701T), isolated from a smear-ripened cheese.</title>
        <authorList>
            <consortium name="US DOE Joint Genome Institute (JGI-PGF)"/>
            <person name="Walter F."/>
            <person name="Albersmeier A."/>
            <person name="Kalinowski J."/>
            <person name="Ruckert C."/>
        </authorList>
    </citation>
    <scope>NUCLEOTIDE SEQUENCE</scope>
    <source>
        <strain evidence="1">CGMCC 1.12987</strain>
    </source>
</reference>